<dbReference type="Proteomes" id="UP000219338">
    <property type="component" value="Unassembled WGS sequence"/>
</dbReference>
<dbReference type="OrthoDB" id="3010849at2759"/>
<gene>
    <name evidence="2" type="ORF">ARMOST_15678</name>
</gene>
<accession>A0A284RU63</accession>
<protein>
    <submittedName>
        <fullName evidence="2">Uncharacterized protein</fullName>
    </submittedName>
</protein>
<proteinExistence type="predicted"/>
<keyword evidence="3" id="KW-1185">Reference proteome</keyword>
<reference evidence="3" key="1">
    <citation type="journal article" date="2017" name="Nat. Ecol. Evol.">
        <title>Genome expansion and lineage-specific genetic innovations in the forest pathogenic fungi Armillaria.</title>
        <authorList>
            <person name="Sipos G."/>
            <person name="Prasanna A.N."/>
            <person name="Walter M.C."/>
            <person name="O'Connor E."/>
            <person name="Balint B."/>
            <person name="Krizsan K."/>
            <person name="Kiss B."/>
            <person name="Hess J."/>
            <person name="Varga T."/>
            <person name="Slot J."/>
            <person name="Riley R."/>
            <person name="Boka B."/>
            <person name="Rigling D."/>
            <person name="Barry K."/>
            <person name="Lee J."/>
            <person name="Mihaltcheva S."/>
            <person name="LaButti K."/>
            <person name="Lipzen A."/>
            <person name="Waldron R."/>
            <person name="Moloney N.M."/>
            <person name="Sperisen C."/>
            <person name="Kredics L."/>
            <person name="Vagvoelgyi C."/>
            <person name="Patrignani A."/>
            <person name="Fitzpatrick D."/>
            <person name="Nagy I."/>
            <person name="Doyle S."/>
            <person name="Anderson J.B."/>
            <person name="Grigoriev I.V."/>
            <person name="Gueldener U."/>
            <person name="Muensterkoetter M."/>
            <person name="Nagy L.G."/>
        </authorList>
    </citation>
    <scope>NUCLEOTIDE SEQUENCE [LARGE SCALE GENOMIC DNA]</scope>
    <source>
        <strain evidence="3">C18/9</strain>
    </source>
</reference>
<dbReference type="EMBL" id="FUEG01000016">
    <property type="protein sequence ID" value="SJL12255.1"/>
    <property type="molecule type" value="Genomic_DNA"/>
</dbReference>
<dbReference type="AlphaFoldDB" id="A0A284RU63"/>
<sequence length="115" mass="13118">MPDYYRTTRVEDYGPYLRTAQSSPDLYTSSGAMTRESQEDRCSFLLPDFDDGEFGSGSDTEDRYKRNRFQVFEVLRTLSILETLNDLYRESRPSSNGEDENTAIHSTEVAPPIAA</sequence>
<organism evidence="2 3">
    <name type="scientific">Armillaria ostoyae</name>
    <name type="common">Armillaria root rot fungus</name>
    <dbReference type="NCBI Taxonomy" id="47428"/>
    <lineage>
        <taxon>Eukaryota</taxon>
        <taxon>Fungi</taxon>
        <taxon>Dikarya</taxon>
        <taxon>Basidiomycota</taxon>
        <taxon>Agaricomycotina</taxon>
        <taxon>Agaricomycetes</taxon>
        <taxon>Agaricomycetidae</taxon>
        <taxon>Agaricales</taxon>
        <taxon>Marasmiineae</taxon>
        <taxon>Physalacriaceae</taxon>
        <taxon>Armillaria</taxon>
    </lineage>
</organism>
<evidence type="ECO:0000313" key="3">
    <source>
        <dbReference type="Proteomes" id="UP000219338"/>
    </source>
</evidence>
<feature type="region of interest" description="Disordered" evidence="1">
    <location>
        <begin position="90"/>
        <end position="115"/>
    </location>
</feature>
<name>A0A284RU63_ARMOS</name>
<evidence type="ECO:0000313" key="2">
    <source>
        <dbReference type="EMBL" id="SJL12255.1"/>
    </source>
</evidence>
<evidence type="ECO:0000256" key="1">
    <source>
        <dbReference type="SAM" id="MobiDB-lite"/>
    </source>
</evidence>